<keyword evidence="1" id="KW-1133">Transmembrane helix</keyword>
<keyword evidence="1" id="KW-0812">Transmembrane</keyword>
<proteinExistence type="predicted"/>
<keyword evidence="3" id="KW-1185">Reference proteome</keyword>
<evidence type="ECO:0000256" key="1">
    <source>
        <dbReference type="SAM" id="Phobius"/>
    </source>
</evidence>
<feature type="transmembrane region" description="Helical" evidence="1">
    <location>
        <begin position="65"/>
        <end position="86"/>
    </location>
</feature>
<evidence type="ECO:0000313" key="3">
    <source>
        <dbReference type="Proteomes" id="UP001575181"/>
    </source>
</evidence>
<reference evidence="2 3" key="1">
    <citation type="submission" date="2024-08" db="EMBL/GenBank/DDBJ databases">
        <title>Whole-genome sequencing of halo(alkali)philic microorganisms from hypersaline lakes.</title>
        <authorList>
            <person name="Sorokin D.Y."/>
            <person name="Merkel A.Y."/>
            <person name="Messina E."/>
            <person name="Yakimov M."/>
        </authorList>
    </citation>
    <scope>NUCLEOTIDE SEQUENCE [LARGE SCALE GENOMIC DNA]</scope>
    <source>
        <strain evidence="2 3">Cl-TMA</strain>
    </source>
</reference>
<feature type="transmembrane region" description="Helical" evidence="1">
    <location>
        <begin position="98"/>
        <end position="120"/>
    </location>
</feature>
<dbReference type="EMBL" id="JBGUAW010000008">
    <property type="protein sequence ID" value="MFA9461706.1"/>
    <property type="molecule type" value="Genomic_DNA"/>
</dbReference>
<gene>
    <name evidence="2" type="ORF">ACERLL_12835</name>
</gene>
<keyword evidence="1" id="KW-0472">Membrane</keyword>
<comment type="caution">
    <text evidence="2">The sequence shown here is derived from an EMBL/GenBank/DDBJ whole genome shotgun (WGS) entry which is preliminary data.</text>
</comment>
<dbReference type="RefSeq" id="WP_373656487.1">
    <property type="nucleotide sequence ID" value="NZ_JBGUAW010000008.1"/>
</dbReference>
<sequence>MTLRYRKRRLYFILPDVQITRQVVNELLLARVEERHLHALARDDTDLEDLPQADLFQRSDIIHGAGMGLGIGGATGAVAGLTTIFFQPSGWAESGGLILAIALVGAMVGMWASGIIGTSVPNSRLKQFQKDLDAGRVLLMVDIPEGRMEEIRELVKKHHPEVSDRGVDPHIPAFP</sequence>
<accession>A0ABV4TZV9</accession>
<organism evidence="2 3">
    <name type="scientific">Thiohalorhabdus methylotrophus</name>
    <dbReference type="NCBI Taxonomy" id="3242694"/>
    <lineage>
        <taxon>Bacteria</taxon>
        <taxon>Pseudomonadati</taxon>
        <taxon>Pseudomonadota</taxon>
        <taxon>Gammaproteobacteria</taxon>
        <taxon>Thiohalorhabdales</taxon>
        <taxon>Thiohalorhabdaceae</taxon>
        <taxon>Thiohalorhabdus</taxon>
    </lineage>
</organism>
<dbReference type="Proteomes" id="UP001575181">
    <property type="component" value="Unassembled WGS sequence"/>
</dbReference>
<name>A0ABV4TZV9_9GAMM</name>
<evidence type="ECO:0000313" key="2">
    <source>
        <dbReference type="EMBL" id="MFA9461706.1"/>
    </source>
</evidence>
<protein>
    <submittedName>
        <fullName evidence="2">DUF1269 domain-containing protein</fullName>
    </submittedName>
</protein>